<dbReference type="InterPro" id="IPR044890">
    <property type="entry name" value="TMEM14_sf"/>
</dbReference>
<feature type="transmembrane region" description="Helical" evidence="6">
    <location>
        <begin position="83"/>
        <end position="100"/>
    </location>
</feature>
<keyword evidence="3 6" id="KW-0812">Transmembrane</keyword>
<keyword evidence="5 6" id="KW-0472">Membrane</keyword>
<dbReference type="Proteomes" id="UP001172102">
    <property type="component" value="Unassembled WGS sequence"/>
</dbReference>
<feature type="transmembrane region" description="Helical" evidence="6">
    <location>
        <begin position="6"/>
        <end position="23"/>
    </location>
</feature>
<reference evidence="7" key="1">
    <citation type="submission" date="2023-06" db="EMBL/GenBank/DDBJ databases">
        <title>Genome-scale phylogeny and comparative genomics of the fungal order Sordariales.</title>
        <authorList>
            <consortium name="Lawrence Berkeley National Laboratory"/>
            <person name="Hensen N."/>
            <person name="Bonometti L."/>
            <person name="Westerberg I."/>
            <person name="Brannstrom I.O."/>
            <person name="Guillou S."/>
            <person name="Cros-Aarteil S."/>
            <person name="Calhoun S."/>
            <person name="Haridas S."/>
            <person name="Kuo A."/>
            <person name="Mondo S."/>
            <person name="Pangilinan J."/>
            <person name="Riley R."/>
            <person name="Labutti K."/>
            <person name="Andreopoulos B."/>
            <person name="Lipzen A."/>
            <person name="Chen C."/>
            <person name="Yanf M."/>
            <person name="Daum C."/>
            <person name="Ng V."/>
            <person name="Clum A."/>
            <person name="Steindorff A."/>
            <person name="Ohm R."/>
            <person name="Martin F."/>
            <person name="Silar P."/>
            <person name="Natvig D."/>
            <person name="Lalanne C."/>
            <person name="Gautier V."/>
            <person name="Ament-Velasquez S.L."/>
            <person name="Kruys A."/>
            <person name="Hutchinson M.I."/>
            <person name="Powell A.J."/>
            <person name="Barry K."/>
            <person name="Miller A.N."/>
            <person name="Grigoriev I.V."/>
            <person name="Debuchy R."/>
            <person name="Gladieux P."/>
            <person name="Thoren M.H."/>
            <person name="Johannesson H."/>
        </authorList>
    </citation>
    <scope>NUCLEOTIDE SEQUENCE</scope>
    <source>
        <strain evidence="7">SMH4607-1</strain>
    </source>
</reference>
<dbReference type="PANTHER" id="PTHR12668">
    <property type="entry name" value="TRANSMEMBRANE PROTEIN 14, 15"/>
    <property type="match status" value="1"/>
</dbReference>
<proteinExistence type="inferred from homology"/>
<dbReference type="PANTHER" id="PTHR12668:SF15">
    <property type="entry name" value="UPF0136 DOMAIN PROTEIN (AFU_ORTHOLOGUE AFUA_1G03720)"/>
    <property type="match status" value="1"/>
</dbReference>
<evidence type="ECO:0000313" key="7">
    <source>
        <dbReference type="EMBL" id="KAK0731686.1"/>
    </source>
</evidence>
<evidence type="ECO:0000256" key="1">
    <source>
        <dbReference type="ARBA" id="ARBA00004370"/>
    </source>
</evidence>
<evidence type="ECO:0000256" key="5">
    <source>
        <dbReference type="ARBA" id="ARBA00023136"/>
    </source>
</evidence>
<organism evidence="7 8">
    <name type="scientific">Lasiosphaeris hirsuta</name>
    <dbReference type="NCBI Taxonomy" id="260670"/>
    <lineage>
        <taxon>Eukaryota</taxon>
        <taxon>Fungi</taxon>
        <taxon>Dikarya</taxon>
        <taxon>Ascomycota</taxon>
        <taxon>Pezizomycotina</taxon>
        <taxon>Sordariomycetes</taxon>
        <taxon>Sordariomycetidae</taxon>
        <taxon>Sordariales</taxon>
        <taxon>Lasiosphaeriaceae</taxon>
        <taxon>Lasiosphaeris</taxon>
    </lineage>
</organism>
<accession>A0AA40BCF6</accession>
<dbReference type="Gene3D" id="1.10.10.1740">
    <property type="entry name" value="Transmembrane protein 14-like"/>
    <property type="match status" value="1"/>
</dbReference>
<name>A0AA40BCF6_9PEZI</name>
<evidence type="ECO:0000313" key="8">
    <source>
        <dbReference type="Proteomes" id="UP001172102"/>
    </source>
</evidence>
<evidence type="ECO:0000256" key="2">
    <source>
        <dbReference type="ARBA" id="ARBA00007590"/>
    </source>
</evidence>
<protein>
    <submittedName>
        <fullName evidence="7">Transmembrane proteins 14C-domain-containing protein</fullName>
    </submittedName>
</protein>
<dbReference type="AlphaFoldDB" id="A0AA40BCF6"/>
<feature type="transmembrane region" description="Helical" evidence="6">
    <location>
        <begin position="30"/>
        <end position="48"/>
    </location>
</feature>
<keyword evidence="4 6" id="KW-1133">Transmembrane helix</keyword>
<comment type="caution">
    <text evidence="7">The sequence shown here is derived from an EMBL/GenBank/DDBJ whole genome shotgun (WGS) entry which is preliminary data.</text>
</comment>
<comment type="subcellular location">
    <subcellularLocation>
        <location evidence="1">Membrane</location>
    </subcellularLocation>
</comment>
<dbReference type="InterPro" id="IPR005349">
    <property type="entry name" value="TMEM14"/>
</dbReference>
<dbReference type="EMBL" id="JAUKUA010000001">
    <property type="protein sequence ID" value="KAK0731686.1"/>
    <property type="molecule type" value="Genomic_DNA"/>
</dbReference>
<evidence type="ECO:0000256" key="6">
    <source>
        <dbReference type="SAM" id="Phobius"/>
    </source>
</evidence>
<keyword evidence="8" id="KW-1185">Reference proteome</keyword>
<gene>
    <name evidence="7" type="ORF">B0H67DRAFT_549402</name>
</gene>
<dbReference type="GO" id="GO:0016020">
    <property type="term" value="C:membrane"/>
    <property type="evidence" value="ECO:0007669"/>
    <property type="project" value="UniProtKB-SubCell"/>
</dbReference>
<evidence type="ECO:0000256" key="4">
    <source>
        <dbReference type="ARBA" id="ARBA00022989"/>
    </source>
</evidence>
<evidence type="ECO:0000256" key="3">
    <source>
        <dbReference type="ARBA" id="ARBA00022692"/>
    </source>
</evidence>
<dbReference type="Pfam" id="PF03647">
    <property type="entry name" value="Tmemb_14"/>
    <property type="match status" value="1"/>
</dbReference>
<sequence>MGLELPAYILGALTASGGIAGYLRTGSKPSIIAGVAVGVLYGFGAYRIQAGEPYGVELALVASAVLGGSSIPRAIRLKKPVPIFLSLLASFGLLTFGDAFRRTL</sequence>
<comment type="similarity">
    <text evidence="2">Belongs to the TMEM14 family.</text>
</comment>